<reference evidence="1 2" key="1">
    <citation type="submission" date="2019-03" db="EMBL/GenBank/DDBJ databases">
        <title>First draft genome of Liparis tanakae, snailfish: a comprehensive survey of snailfish specific genes.</title>
        <authorList>
            <person name="Kim W."/>
            <person name="Song I."/>
            <person name="Jeong J.-H."/>
            <person name="Kim D."/>
            <person name="Kim S."/>
            <person name="Ryu S."/>
            <person name="Song J.Y."/>
            <person name="Lee S.K."/>
        </authorList>
    </citation>
    <scope>NUCLEOTIDE SEQUENCE [LARGE SCALE GENOMIC DNA]</scope>
    <source>
        <tissue evidence="1">Muscle</tissue>
    </source>
</reference>
<accession>A0A4Z2FEP9</accession>
<protein>
    <submittedName>
        <fullName evidence="1">Uncharacterized protein</fullName>
    </submittedName>
</protein>
<proteinExistence type="predicted"/>
<gene>
    <name evidence="1" type="ORF">EYF80_050587</name>
</gene>
<organism evidence="1 2">
    <name type="scientific">Liparis tanakae</name>
    <name type="common">Tanaka's snailfish</name>
    <dbReference type="NCBI Taxonomy" id="230148"/>
    <lineage>
        <taxon>Eukaryota</taxon>
        <taxon>Metazoa</taxon>
        <taxon>Chordata</taxon>
        <taxon>Craniata</taxon>
        <taxon>Vertebrata</taxon>
        <taxon>Euteleostomi</taxon>
        <taxon>Actinopterygii</taxon>
        <taxon>Neopterygii</taxon>
        <taxon>Teleostei</taxon>
        <taxon>Neoteleostei</taxon>
        <taxon>Acanthomorphata</taxon>
        <taxon>Eupercaria</taxon>
        <taxon>Perciformes</taxon>
        <taxon>Cottioidei</taxon>
        <taxon>Cottales</taxon>
        <taxon>Liparidae</taxon>
        <taxon>Liparis</taxon>
    </lineage>
</organism>
<keyword evidence="2" id="KW-1185">Reference proteome</keyword>
<dbReference type="Proteomes" id="UP000314294">
    <property type="component" value="Unassembled WGS sequence"/>
</dbReference>
<comment type="caution">
    <text evidence="1">The sequence shown here is derived from an EMBL/GenBank/DDBJ whole genome shotgun (WGS) entry which is preliminary data.</text>
</comment>
<evidence type="ECO:0000313" key="2">
    <source>
        <dbReference type="Proteomes" id="UP000314294"/>
    </source>
</evidence>
<evidence type="ECO:0000313" key="1">
    <source>
        <dbReference type="EMBL" id="TNN39253.1"/>
    </source>
</evidence>
<dbReference type="AlphaFoldDB" id="A0A4Z2FEP9"/>
<dbReference type="EMBL" id="SRLO01001296">
    <property type="protein sequence ID" value="TNN39253.1"/>
    <property type="molecule type" value="Genomic_DNA"/>
</dbReference>
<sequence>MSTRALYSSAGPSSPGRHKAQRLACITWFITEGEGPGAPCAASDGTGTGCVEKVKHRHAVAFWRKRDAV</sequence>
<name>A0A4Z2FEP9_9TELE</name>